<feature type="non-terminal residue" evidence="2">
    <location>
        <position position="1"/>
    </location>
</feature>
<dbReference type="AlphaFoldDB" id="A0ABD0QVF2"/>
<accession>A0ABD0QVF2</accession>
<dbReference type="Proteomes" id="UP001529510">
    <property type="component" value="Unassembled WGS sequence"/>
</dbReference>
<name>A0ABD0QVF2_CIRMR</name>
<protein>
    <submittedName>
        <fullName evidence="2">Uncharacterized protein</fullName>
    </submittedName>
</protein>
<feature type="region of interest" description="Disordered" evidence="1">
    <location>
        <begin position="1"/>
        <end position="50"/>
    </location>
</feature>
<reference evidence="2 3" key="1">
    <citation type="submission" date="2024-05" db="EMBL/GenBank/DDBJ databases">
        <title>Genome sequencing and assembly of Indian major carp, Cirrhinus mrigala (Hamilton, 1822).</title>
        <authorList>
            <person name="Mohindra V."/>
            <person name="Chowdhury L.M."/>
            <person name="Lal K."/>
            <person name="Jena J.K."/>
        </authorList>
    </citation>
    <scope>NUCLEOTIDE SEQUENCE [LARGE SCALE GENOMIC DNA]</scope>
    <source>
        <strain evidence="2">CM1030</strain>
        <tissue evidence="2">Blood</tissue>
    </source>
</reference>
<proteinExistence type="predicted"/>
<evidence type="ECO:0000313" key="2">
    <source>
        <dbReference type="EMBL" id="KAL0189286.1"/>
    </source>
</evidence>
<keyword evidence="3" id="KW-1185">Reference proteome</keyword>
<comment type="caution">
    <text evidence="2">The sequence shown here is derived from an EMBL/GenBank/DDBJ whole genome shotgun (WGS) entry which is preliminary data.</text>
</comment>
<feature type="compositionally biased region" description="Pro residues" evidence="1">
    <location>
        <begin position="33"/>
        <end position="50"/>
    </location>
</feature>
<feature type="non-terminal residue" evidence="2">
    <location>
        <position position="50"/>
    </location>
</feature>
<dbReference type="EMBL" id="JAMKFB020000007">
    <property type="protein sequence ID" value="KAL0189286.1"/>
    <property type="molecule type" value="Genomic_DNA"/>
</dbReference>
<organism evidence="2 3">
    <name type="scientific">Cirrhinus mrigala</name>
    <name type="common">Mrigala</name>
    <dbReference type="NCBI Taxonomy" id="683832"/>
    <lineage>
        <taxon>Eukaryota</taxon>
        <taxon>Metazoa</taxon>
        <taxon>Chordata</taxon>
        <taxon>Craniata</taxon>
        <taxon>Vertebrata</taxon>
        <taxon>Euteleostomi</taxon>
        <taxon>Actinopterygii</taxon>
        <taxon>Neopterygii</taxon>
        <taxon>Teleostei</taxon>
        <taxon>Ostariophysi</taxon>
        <taxon>Cypriniformes</taxon>
        <taxon>Cyprinidae</taxon>
        <taxon>Labeoninae</taxon>
        <taxon>Labeonini</taxon>
        <taxon>Cirrhinus</taxon>
    </lineage>
</organism>
<gene>
    <name evidence="2" type="ORF">M9458_016385</name>
</gene>
<feature type="compositionally biased region" description="Polar residues" evidence="1">
    <location>
        <begin position="15"/>
        <end position="30"/>
    </location>
</feature>
<evidence type="ECO:0000313" key="3">
    <source>
        <dbReference type="Proteomes" id="UP001529510"/>
    </source>
</evidence>
<evidence type="ECO:0000256" key="1">
    <source>
        <dbReference type="SAM" id="MobiDB-lite"/>
    </source>
</evidence>
<sequence length="50" mass="5336">SDMQWTQPGEKKLTGGTNWQSKTMSSTTAWSPAPLPPAAMPPAAMPVPHM</sequence>